<dbReference type="CDD" id="cd00096">
    <property type="entry name" value="Ig"/>
    <property type="match status" value="1"/>
</dbReference>
<dbReference type="GeneTree" id="ENSGT01150000287540"/>
<evidence type="ECO:0000313" key="4">
    <source>
        <dbReference type="Proteomes" id="UP000265100"/>
    </source>
</evidence>
<gene>
    <name evidence="3" type="primary">TOB1</name>
</gene>
<proteinExistence type="predicted"/>
<dbReference type="SUPFAM" id="SSF48726">
    <property type="entry name" value="Immunoglobulin"/>
    <property type="match status" value="1"/>
</dbReference>
<dbReference type="AlphaFoldDB" id="A0AAX7SUX7"/>
<sequence length="149" mass="17039">MTIDQRLLIKDTDSRMAMSTIHRELGNGCNPSIVRWRKMYLQTSFWIFWGTKLPCSSPGLLYQHPSFKNQVDLQDRQMKDGDVSLNLKNVTINDTGTYECRVKNKADSMKFINKLSVCVIRVSGVLAVVVVVVVVVCYRKCKKQNQGSY</sequence>
<dbReference type="Ensembl" id="ENSACLT00000078595.1">
    <property type="protein sequence ID" value="ENSACLP00000046141.1"/>
    <property type="gene ID" value="ENSACLG00000036352.1"/>
</dbReference>
<dbReference type="Pfam" id="PF07686">
    <property type="entry name" value="V-set"/>
    <property type="match status" value="1"/>
</dbReference>
<feature type="transmembrane region" description="Helical" evidence="1">
    <location>
        <begin position="119"/>
        <end position="138"/>
    </location>
</feature>
<accession>A0AAX7SUX7</accession>
<protein>
    <recommendedName>
        <fullName evidence="2">Ig-like domain-containing protein</fullName>
    </recommendedName>
</protein>
<dbReference type="PROSITE" id="PS50835">
    <property type="entry name" value="IG_LIKE"/>
    <property type="match status" value="1"/>
</dbReference>
<keyword evidence="4" id="KW-1185">Reference proteome</keyword>
<dbReference type="InterPro" id="IPR036179">
    <property type="entry name" value="Ig-like_dom_sf"/>
</dbReference>
<evidence type="ECO:0000256" key="1">
    <source>
        <dbReference type="SAM" id="Phobius"/>
    </source>
</evidence>
<keyword evidence="1" id="KW-0472">Membrane</keyword>
<dbReference type="Gene3D" id="2.60.40.10">
    <property type="entry name" value="Immunoglobulins"/>
    <property type="match status" value="1"/>
</dbReference>
<dbReference type="Proteomes" id="UP000265100">
    <property type="component" value="Unplaced"/>
</dbReference>
<reference evidence="3" key="2">
    <citation type="submission" date="2025-09" db="UniProtKB">
        <authorList>
            <consortium name="Ensembl"/>
        </authorList>
    </citation>
    <scope>IDENTIFICATION</scope>
</reference>
<reference evidence="3" key="1">
    <citation type="submission" date="2025-08" db="UniProtKB">
        <authorList>
            <consortium name="Ensembl"/>
        </authorList>
    </citation>
    <scope>IDENTIFICATION</scope>
</reference>
<evidence type="ECO:0000313" key="3">
    <source>
        <dbReference type="Ensembl" id="ENSACLP00000046141.1"/>
    </source>
</evidence>
<organism evidence="3 4">
    <name type="scientific">Astatotilapia calliptera</name>
    <name type="common">Eastern happy</name>
    <name type="synonym">Chromis callipterus</name>
    <dbReference type="NCBI Taxonomy" id="8154"/>
    <lineage>
        <taxon>Eukaryota</taxon>
        <taxon>Metazoa</taxon>
        <taxon>Chordata</taxon>
        <taxon>Craniata</taxon>
        <taxon>Vertebrata</taxon>
        <taxon>Euteleostomi</taxon>
        <taxon>Actinopterygii</taxon>
        <taxon>Neopterygii</taxon>
        <taxon>Teleostei</taxon>
        <taxon>Neoteleostei</taxon>
        <taxon>Acanthomorphata</taxon>
        <taxon>Ovalentaria</taxon>
        <taxon>Cichlomorphae</taxon>
        <taxon>Cichliformes</taxon>
        <taxon>Cichlidae</taxon>
        <taxon>African cichlids</taxon>
        <taxon>Pseudocrenilabrinae</taxon>
        <taxon>Haplochromini</taxon>
        <taxon>Astatotilapia</taxon>
    </lineage>
</organism>
<dbReference type="InterPro" id="IPR007110">
    <property type="entry name" value="Ig-like_dom"/>
</dbReference>
<evidence type="ECO:0000259" key="2">
    <source>
        <dbReference type="PROSITE" id="PS50835"/>
    </source>
</evidence>
<name>A0AAX7SUX7_ASTCA</name>
<keyword evidence="1" id="KW-1133">Transmembrane helix</keyword>
<feature type="domain" description="Ig-like" evidence="2">
    <location>
        <begin position="31"/>
        <end position="116"/>
    </location>
</feature>
<keyword evidence="1" id="KW-0812">Transmembrane</keyword>
<dbReference type="InterPro" id="IPR013783">
    <property type="entry name" value="Ig-like_fold"/>
</dbReference>
<dbReference type="InterPro" id="IPR013106">
    <property type="entry name" value="Ig_V-set"/>
</dbReference>